<name>A5GEC6_GEOUR</name>
<dbReference type="GO" id="GO:0032259">
    <property type="term" value="P:methylation"/>
    <property type="evidence" value="ECO:0007669"/>
    <property type="project" value="UniProtKB-KW"/>
</dbReference>
<dbReference type="Proteomes" id="UP000006695">
    <property type="component" value="Chromosome"/>
</dbReference>
<accession>A5GEC6</accession>
<proteinExistence type="predicted"/>
<dbReference type="STRING" id="351605.Gura_1585"/>
<dbReference type="KEGG" id="gur:Gura_1585"/>
<reference evidence="1 2" key="1">
    <citation type="submission" date="2007-05" db="EMBL/GenBank/DDBJ databases">
        <title>Complete sequence of Geobacter uraniireducens Rf4.</title>
        <authorList>
            <consortium name="US DOE Joint Genome Institute"/>
            <person name="Copeland A."/>
            <person name="Lucas S."/>
            <person name="Lapidus A."/>
            <person name="Barry K."/>
            <person name="Detter J.C."/>
            <person name="Glavina del Rio T."/>
            <person name="Hammon N."/>
            <person name="Israni S."/>
            <person name="Dalin E."/>
            <person name="Tice H."/>
            <person name="Pitluck S."/>
            <person name="Chertkov O."/>
            <person name="Brettin T."/>
            <person name="Bruce D."/>
            <person name="Han C."/>
            <person name="Schmutz J."/>
            <person name="Larimer F."/>
            <person name="Land M."/>
            <person name="Hauser L."/>
            <person name="Kyrpides N."/>
            <person name="Mikhailova N."/>
            <person name="Shelobolina E."/>
            <person name="Aklujkar M."/>
            <person name="Lovley D."/>
            <person name="Richardson P."/>
        </authorList>
    </citation>
    <scope>NUCLEOTIDE SEQUENCE [LARGE SCALE GENOMIC DNA]</scope>
    <source>
        <strain evidence="1 2">Rf4</strain>
    </source>
</reference>
<protein>
    <submittedName>
        <fullName evidence="1">Phospholipid N-methyltransferase-like protein</fullName>
    </submittedName>
</protein>
<dbReference type="HOGENOM" id="CLU_085338_2_0_7"/>
<dbReference type="AlphaFoldDB" id="A5GEC6"/>
<dbReference type="Gene3D" id="3.40.50.150">
    <property type="entry name" value="Vaccinia Virus protein VP39"/>
    <property type="match status" value="1"/>
</dbReference>
<dbReference type="SUPFAM" id="SSF53335">
    <property type="entry name" value="S-adenosyl-L-methionine-dependent methyltransferases"/>
    <property type="match status" value="1"/>
</dbReference>
<dbReference type="EMBL" id="CP000698">
    <property type="protein sequence ID" value="ABQ25781.1"/>
    <property type="molecule type" value="Genomic_DNA"/>
</dbReference>
<keyword evidence="1" id="KW-0808">Transferase</keyword>
<gene>
    <name evidence="1" type="ordered locus">Gura_1585</name>
</gene>
<keyword evidence="2" id="KW-1185">Reference proteome</keyword>
<dbReference type="CDD" id="cd02440">
    <property type="entry name" value="AdoMet_MTases"/>
    <property type="match status" value="1"/>
</dbReference>
<sequence>MSNPKPVGDLLYGRITFCKEFLKHPRQIGSIIPSSCFLKRRIVDIAGICSAKTIVELGPGSGGTTQAILRAAPSYARLLSIEVNPHLHSLVCSIEDNRLIAHLGDCHGLKEILSMYRLGAPEVIISGIPFSTMSNISGTQIIEEISTVLAPGGRFVAYQVSNRVAKLCRPFLGKEKMEVELFNIPPMRVYWWEKHDACPSDKGSSPFP</sequence>
<evidence type="ECO:0000313" key="1">
    <source>
        <dbReference type="EMBL" id="ABQ25781.1"/>
    </source>
</evidence>
<keyword evidence="1" id="KW-0489">Methyltransferase</keyword>
<organism evidence="1 2">
    <name type="scientific">Geotalea uraniireducens (strain Rf4)</name>
    <name type="common">Geobacter uraniireducens</name>
    <dbReference type="NCBI Taxonomy" id="351605"/>
    <lineage>
        <taxon>Bacteria</taxon>
        <taxon>Pseudomonadati</taxon>
        <taxon>Thermodesulfobacteriota</taxon>
        <taxon>Desulfuromonadia</taxon>
        <taxon>Geobacterales</taxon>
        <taxon>Geobacteraceae</taxon>
        <taxon>Geotalea</taxon>
    </lineage>
</organism>
<dbReference type="OrthoDB" id="9805585at2"/>
<dbReference type="GO" id="GO:0008168">
    <property type="term" value="F:methyltransferase activity"/>
    <property type="evidence" value="ECO:0007669"/>
    <property type="project" value="UniProtKB-KW"/>
</dbReference>
<evidence type="ECO:0000313" key="2">
    <source>
        <dbReference type="Proteomes" id="UP000006695"/>
    </source>
</evidence>
<dbReference type="RefSeq" id="WP_011938491.1">
    <property type="nucleotide sequence ID" value="NC_009483.1"/>
</dbReference>
<dbReference type="InterPro" id="IPR029063">
    <property type="entry name" value="SAM-dependent_MTases_sf"/>
</dbReference>